<reference evidence="1" key="1">
    <citation type="submission" date="2021-02" db="EMBL/GenBank/DDBJ databases">
        <title>Fulvivirga sp. S481 isolated from sea water.</title>
        <authorList>
            <person name="Bae S.S."/>
            <person name="Baek K."/>
        </authorList>
    </citation>
    <scope>NUCLEOTIDE SEQUENCE</scope>
    <source>
        <strain evidence="1">S481</strain>
    </source>
</reference>
<accession>A0A974WF95</accession>
<dbReference type="AlphaFoldDB" id="A0A974WF95"/>
<dbReference type="EMBL" id="CP070608">
    <property type="protein sequence ID" value="QSE97378.1"/>
    <property type="molecule type" value="Genomic_DNA"/>
</dbReference>
<name>A0A974WF95_9BACT</name>
<gene>
    <name evidence="1" type="ORF">JR347_17620</name>
</gene>
<evidence type="ECO:0008006" key="3">
    <source>
        <dbReference type="Google" id="ProtNLM"/>
    </source>
</evidence>
<evidence type="ECO:0000313" key="2">
    <source>
        <dbReference type="Proteomes" id="UP000662783"/>
    </source>
</evidence>
<protein>
    <recommendedName>
        <fullName evidence="3">DUF1579 domain-containing protein</fullName>
    </recommendedName>
</protein>
<dbReference type="RefSeq" id="WP_205721889.1">
    <property type="nucleotide sequence ID" value="NZ_CP070608.1"/>
</dbReference>
<sequence length="167" mass="19525">MKKSLVIVLLVISCDALQAQENLWILGEWKGTNKSLRLDGSGEYDVLEDLTLKVTPTLEGFGHNALWYKQDGSFLGASIRTYQNDSIWTNHWLNMPDQLLGDSILWHVEKNAFRYESSGEDNFGVFEIKRVHEYDPKSEVYTYKHTRKYEGRSSWLIIDEFEMKRIK</sequence>
<proteinExistence type="predicted"/>
<keyword evidence="2" id="KW-1185">Reference proteome</keyword>
<evidence type="ECO:0000313" key="1">
    <source>
        <dbReference type="EMBL" id="QSE97378.1"/>
    </source>
</evidence>
<dbReference type="KEGG" id="fuv:JR347_17620"/>
<organism evidence="1 2">
    <name type="scientific">Fulvivirga lutea</name>
    <dbReference type="NCBI Taxonomy" id="2810512"/>
    <lineage>
        <taxon>Bacteria</taxon>
        <taxon>Pseudomonadati</taxon>
        <taxon>Bacteroidota</taxon>
        <taxon>Cytophagia</taxon>
        <taxon>Cytophagales</taxon>
        <taxon>Fulvivirgaceae</taxon>
        <taxon>Fulvivirga</taxon>
    </lineage>
</organism>
<dbReference type="Proteomes" id="UP000662783">
    <property type="component" value="Chromosome"/>
</dbReference>